<dbReference type="OrthoDB" id="417481at2759"/>
<dbReference type="EMBL" id="JABANP010000016">
    <property type="protein sequence ID" value="KAF4695924.1"/>
    <property type="molecule type" value="Genomic_DNA"/>
</dbReference>
<feature type="compositionally biased region" description="Polar residues" evidence="3">
    <location>
        <begin position="295"/>
        <end position="314"/>
    </location>
</feature>
<dbReference type="PANTHER" id="PTHR23189">
    <property type="entry name" value="RNA RECOGNITION MOTIF-CONTAINING"/>
    <property type="match status" value="1"/>
</dbReference>
<organism evidence="5 6">
    <name type="scientific">Perkinsus olseni</name>
    <name type="common">Perkinsus atlanticus</name>
    <dbReference type="NCBI Taxonomy" id="32597"/>
    <lineage>
        <taxon>Eukaryota</taxon>
        <taxon>Sar</taxon>
        <taxon>Alveolata</taxon>
        <taxon>Perkinsozoa</taxon>
        <taxon>Perkinsea</taxon>
        <taxon>Perkinsida</taxon>
        <taxon>Perkinsidae</taxon>
        <taxon>Perkinsus</taxon>
    </lineage>
</organism>
<dbReference type="PROSITE" id="PS50102">
    <property type="entry name" value="RRM"/>
    <property type="match status" value="1"/>
</dbReference>
<evidence type="ECO:0000313" key="5">
    <source>
        <dbReference type="EMBL" id="KAF4695924.1"/>
    </source>
</evidence>
<evidence type="ECO:0000313" key="6">
    <source>
        <dbReference type="Proteomes" id="UP000541610"/>
    </source>
</evidence>
<dbReference type="SUPFAM" id="SSF54928">
    <property type="entry name" value="RNA-binding domain, RBD"/>
    <property type="match status" value="1"/>
</dbReference>
<dbReference type="InterPro" id="IPR007201">
    <property type="entry name" value="Mei2-like_Rrm_C"/>
</dbReference>
<protein>
    <recommendedName>
        <fullName evidence="4">RRM domain-containing protein</fullName>
    </recommendedName>
</protein>
<comment type="caution">
    <text evidence="5">The sequence shown here is derived from an EMBL/GenBank/DDBJ whole genome shotgun (WGS) entry which is preliminary data.</text>
</comment>
<reference evidence="5 6" key="1">
    <citation type="submission" date="2020-04" db="EMBL/GenBank/DDBJ databases">
        <title>Perkinsus olseni comparative genomics.</title>
        <authorList>
            <person name="Bogema D.R."/>
        </authorList>
    </citation>
    <scope>NUCLEOTIDE SEQUENCE [LARGE SCALE GENOMIC DNA]</scope>
    <source>
        <strain evidence="5">00978-12</strain>
    </source>
</reference>
<dbReference type="InterPro" id="IPR000504">
    <property type="entry name" value="RRM_dom"/>
</dbReference>
<feature type="region of interest" description="Disordered" evidence="3">
    <location>
        <begin position="289"/>
        <end position="315"/>
    </location>
</feature>
<dbReference type="InterPro" id="IPR035979">
    <property type="entry name" value="RBD_domain_sf"/>
</dbReference>
<evidence type="ECO:0000256" key="2">
    <source>
        <dbReference type="PROSITE-ProRule" id="PRU00176"/>
    </source>
</evidence>
<gene>
    <name evidence="5" type="ORF">FOZ60_003088</name>
</gene>
<sequence length="769" mass="82862">MPRQVVVVVLRSTGERYFNQKRSKNDAGILCGLWEASFLKAGMNLSVMRFLEPMSSTVDTQEATAAAGGEVAAVSNPTGSLRILNRGNSLLDGSNGSQSSDAAATDCLEVSFRDEQQQQQALPPGQVFEALNKIGDVRWIDFSNFHLNRTIVVAYFDLRAAQRAYTRLNEAELSASAEYVHLPESQEDRKVVLSVTSTDSFDTIRKELTQFGDLHRMSFQDSSIVAEFYDTRARASIQASLGAPGFKQLGPAIGPDRINSHAPGSSGGSCSGAQRAAMMGYQQPRVITTEGRGPSVTTGMYPDQTSCGSESVTSGRYPKTTAVPNSQFVIDLDRVASGADSRTTCMIRNIPNKYTQKMLLKLFDSVPTICGQYDFFYLPMDFRNKCNVGYAFIDFANPRTSIPALVRAFDGKKWERFNSEKICKITFARLQGSKQLMDHFKTSSVMQQSNKQIRPCEPAALDYNIPLADLCAIGEPSLLANALAELQRNQEGSSSVILENFPLENWSDGASSIGGLSAPATYYSEPAHPPASMPTLAGYSQLDFSSLPGWADDRNQSLSVSNAPVAAADAWQRAQSSDPPPPPPPAGSMAAHAFGLPADVSLYSPFSTASTPNKGRPQDSTTPFGVRSGLNIRLAGEFAAVVEWGDYIVFAKASGPRQATGALVAVGRQHDRLALDVSVSASSLGVSQTEKEKNDAEAICEDIGSTIASGLSAVVVAEHYPKERSPTQRVCRLLPSWGVLGGAGTALCHGCSNDRYGPLCARIGYRQYS</sequence>
<dbReference type="Gene3D" id="3.30.70.330">
    <property type="match status" value="1"/>
</dbReference>
<dbReference type="Proteomes" id="UP000541610">
    <property type="component" value="Unassembled WGS sequence"/>
</dbReference>
<name>A0A7J6PI96_PEROL</name>
<evidence type="ECO:0000256" key="1">
    <source>
        <dbReference type="ARBA" id="ARBA00022884"/>
    </source>
</evidence>
<proteinExistence type="predicted"/>
<dbReference type="AlphaFoldDB" id="A0A7J6PI96"/>
<evidence type="ECO:0000259" key="4">
    <source>
        <dbReference type="PROSITE" id="PS50102"/>
    </source>
</evidence>
<dbReference type="GO" id="GO:0003723">
    <property type="term" value="F:RNA binding"/>
    <property type="evidence" value="ECO:0007669"/>
    <property type="project" value="UniProtKB-UniRule"/>
</dbReference>
<feature type="region of interest" description="Disordered" evidence="3">
    <location>
        <begin position="568"/>
        <end position="591"/>
    </location>
</feature>
<dbReference type="InterPro" id="IPR012677">
    <property type="entry name" value="Nucleotide-bd_a/b_plait_sf"/>
</dbReference>
<evidence type="ECO:0000256" key="3">
    <source>
        <dbReference type="SAM" id="MobiDB-lite"/>
    </source>
</evidence>
<keyword evidence="1 2" id="KW-0694">RNA-binding</keyword>
<dbReference type="Pfam" id="PF04059">
    <property type="entry name" value="RRM_2"/>
    <property type="match status" value="1"/>
</dbReference>
<feature type="domain" description="RRM" evidence="4">
    <location>
        <begin position="343"/>
        <end position="430"/>
    </location>
</feature>
<accession>A0A7J6PI96</accession>